<name>A0ACB6Z3V8_THEGA</name>
<gene>
    <name evidence="1" type="ORF">BDM02DRAFT_1314444</name>
</gene>
<evidence type="ECO:0000313" key="2">
    <source>
        <dbReference type="Proteomes" id="UP000886501"/>
    </source>
</evidence>
<sequence length="157" mass="17786">MLSCGYVAPVCLLPRLLADTICSECESMEYPAQKRPDLERGMCNLFRRVWTNTGWLRVPFPTISLDIRAVSNAYLIRSSIESDKSTTSPPDSPLFRIESGCNHKRKSPSQWSPPQNCDLNVRLFHSAFESFTRRYYGTENLANEEAAVRNFLVCSAA</sequence>
<reference evidence="1" key="2">
    <citation type="journal article" date="2020" name="Nat. Commun.">
        <title>Large-scale genome sequencing of mycorrhizal fungi provides insights into the early evolution of symbiotic traits.</title>
        <authorList>
            <person name="Miyauchi S."/>
            <person name="Kiss E."/>
            <person name="Kuo A."/>
            <person name="Drula E."/>
            <person name="Kohler A."/>
            <person name="Sanchez-Garcia M."/>
            <person name="Morin E."/>
            <person name="Andreopoulos B."/>
            <person name="Barry K.W."/>
            <person name="Bonito G."/>
            <person name="Buee M."/>
            <person name="Carver A."/>
            <person name="Chen C."/>
            <person name="Cichocki N."/>
            <person name="Clum A."/>
            <person name="Culley D."/>
            <person name="Crous P.W."/>
            <person name="Fauchery L."/>
            <person name="Girlanda M."/>
            <person name="Hayes R.D."/>
            <person name="Keri Z."/>
            <person name="LaButti K."/>
            <person name="Lipzen A."/>
            <person name="Lombard V."/>
            <person name="Magnuson J."/>
            <person name="Maillard F."/>
            <person name="Murat C."/>
            <person name="Nolan M."/>
            <person name="Ohm R.A."/>
            <person name="Pangilinan J."/>
            <person name="Pereira M.F."/>
            <person name="Perotto S."/>
            <person name="Peter M."/>
            <person name="Pfister S."/>
            <person name="Riley R."/>
            <person name="Sitrit Y."/>
            <person name="Stielow J.B."/>
            <person name="Szollosi G."/>
            <person name="Zifcakova L."/>
            <person name="Stursova M."/>
            <person name="Spatafora J.W."/>
            <person name="Tedersoo L."/>
            <person name="Vaario L.M."/>
            <person name="Yamada A."/>
            <person name="Yan M."/>
            <person name="Wang P."/>
            <person name="Xu J."/>
            <person name="Bruns T."/>
            <person name="Baldrian P."/>
            <person name="Vilgalys R."/>
            <person name="Dunand C."/>
            <person name="Henrissat B."/>
            <person name="Grigoriev I.V."/>
            <person name="Hibbett D."/>
            <person name="Nagy L.G."/>
            <person name="Martin F.M."/>
        </authorList>
    </citation>
    <scope>NUCLEOTIDE SEQUENCE</scope>
    <source>
        <strain evidence="1">P2</strain>
    </source>
</reference>
<keyword evidence="2" id="KW-1185">Reference proteome</keyword>
<comment type="caution">
    <text evidence="1">The sequence shown here is derived from an EMBL/GenBank/DDBJ whole genome shotgun (WGS) entry which is preliminary data.</text>
</comment>
<protein>
    <submittedName>
        <fullName evidence="1">Uncharacterized protein</fullName>
    </submittedName>
</protein>
<dbReference type="EMBL" id="MU118182">
    <property type="protein sequence ID" value="KAF9643831.1"/>
    <property type="molecule type" value="Genomic_DNA"/>
</dbReference>
<accession>A0ACB6Z3V8</accession>
<reference evidence="1" key="1">
    <citation type="submission" date="2019-10" db="EMBL/GenBank/DDBJ databases">
        <authorList>
            <consortium name="DOE Joint Genome Institute"/>
            <person name="Kuo A."/>
            <person name="Miyauchi S."/>
            <person name="Kiss E."/>
            <person name="Drula E."/>
            <person name="Kohler A."/>
            <person name="Sanchez-Garcia M."/>
            <person name="Andreopoulos B."/>
            <person name="Barry K.W."/>
            <person name="Bonito G."/>
            <person name="Buee M."/>
            <person name="Carver A."/>
            <person name="Chen C."/>
            <person name="Cichocki N."/>
            <person name="Clum A."/>
            <person name="Culley D."/>
            <person name="Crous P.W."/>
            <person name="Fauchery L."/>
            <person name="Girlanda M."/>
            <person name="Hayes R."/>
            <person name="Keri Z."/>
            <person name="Labutti K."/>
            <person name="Lipzen A."/>
            <person name="Lombard V."/>
            <person name="Magnuson J."/>
            <person name="Maillard F."/>
            <person name="Morin E."/>
            <person name="Murat C."/>
            <person name="Nolan M."/>
            <person name="Ohm R."/>
            <person name="Pangilinan J."/>
            <person name="Pereira M."/>
            <person name="Perotto S."/>
            <person name="Peter M."/>
            <person name="Riley R."/>
            <person name="Sitrit Y."/>
            <person name="Stielow B."/>
            <person name="Szollosi G."/>
            <person name="Zifcakova L."/>
            <person name="Stursova M."/>
            <person name="Spatafora J.W."/>
            <person name="Tedersoo L."/>
            <person name="Vaario L.-M."/>
            <person name="Yamada A."/>
            <person name="Yan M."/>
            <person name="Wang P."/>
            <person name="Xu J."/>
            <person name="Bruns T."/>
            <person name="Baldrian P."/>
            <person name="Vilgalys R."/>
            <person name="Henrissat B."/>
            <person name="Grigoriev I.V."/>
            <person name="Hibbett D."/>
            <person name="Nagy L.G."/>
            <person name="Martin F.M."/>
        </authorList>
    </citation>
    <scope>NUCLEOTIDE SEQUENCE</scope>
    <source>
        <strain evidence="1">P2</strain>
    </source>
</reference>
<dbReference type="Proteomes" id="UP000886501">
    <property type="component" value="Unassembled WGS sequence"/>
</dbReference>
<proteinExistence type="predicted"/>
<organism evidence="1 2">
    <name type="scientific">Thelephora ganbajun</name>
    <name type="common">Ganba fungus</name>
    <dbReference type="NCBI Taxonomy" id="370292"/>
    <lineage>
        <taxon>Eukaryota</taxon>
        <taxon>Fungi</taxon>
        <taxon>Dikarya</taxon>
        <taxon>Basidiomycota</taxon>
        <taxon>Agaricomycotina</taxon>
        <taxon>Agaricomycetes</taxon>
        <taxon>Thelephorales</taxon>
        <taxon>Thelephoraceae</taxon>
        <taxon>Thelephora</taxon>
    </lineage>
</organism>
<evidence type="ECO:0000313" key="1">
    <source>
        <dbReference type="EMBL" id="KAF9643831.1"/>
    </source>
</evidence>